<accession>A0AAV1QY78</accession>
<evidence type="ECO:0000256" key="2">
    <source>
        <dbReference type="SAM" id="SignalP"/>
    </source>
</evidence>
<protein>
    <submittedName>
        <fullName evidence="3">Uncharacterized protein</fullName>
    </submittedName>
</protein>
<evidence type="ECO:0000313" key="4">
    <source>
        <dbReference type="Proteomes" id="UP001314170"/>
    </source>
</evidence>
<feature type="signal peptide" evidence="2">
    <location>
        <begin position="1"/>
        <end position="27"/>
    </location>
</feature>
<dbReference type="PANTHER" id="PTHR37702:SF1">
    <property type="entry name" value="HYDROXYPROLINE-RICH GLYCOPROTEIN FAMILY PROTEIN"/>
    <property type="match status" value="1"/>
</dbReference>
<feature type="chain" id="PRO_5043965340" evidence="2">
    <location>
        <begin position="28"/>
        <end position="141"/>
    </location>
</feature>
<feature type="region of interest" description="Disordered" evidence="1">
    <location>
        <begin position="38"/>
        <end position="86"/>
    </location>
</feature>
<feature type="compositionally biased region" description="Pro residues" evidence="1">
    <location>
        <begin position="76"/>
        <end position="86"/>
    </location>
</feature>
<keyword evidence="4" id="KW-1185">Reference proteome</keyword>
<keyword evidence="2" id="KW-0732">Signal</keyword>
<comment type="caution">
    <text evidence="3">The sequence shown here is derived from an EMBL/GenBank/DDBJ whole genome shotgun (WGS) entry which is preliminary data.</text>
</comment>
<reference evidence="3 4" key="1">
    <citation type="submission" date="2024-01" db="EMBL/GenBank/DDBJ databases">
        <authorList>
            <person name="Waweru B."/>
        </authorList>
    </citation>
    <scope>NUCLEOTIDE SEQUENCE [LARGE SCALE GENOMIC DNA]</scope>
</reference>
<evidence type="ECO:0000256" key="1">
    <source>
        <dbReference type="SAM" id="MobiDB-lite"/>
    </source>
</evidence>
<dbReference type="PANTHER" id="PTHR37702">
    <property type="entry name" value="PROLINE-RICH FAMILY PROTEIN"/>
    <property type="match status" value="1"/>
</dbReference>
<evidence type="ECO:0000313" key="3">
    <source>
        <dbReference type="EMBL" id="CAK7326727.1"/>
    </source>
</evidence>
<dbReference type="AlphaFoldDB" id="A0AAV1QY78"/>
<gene>
    <name evidence="3" type="ORF">DCAF_LOCUS4431</name>
</gene>
<sequence>MDINSTLILSTLLFTSVLFSLPILTTSDGDCPYPCYPPPGGAGTPTVTTAPPPPSQSAGSYSPPVYPTPTGNLPYNSPPPFGNNFNGPPPPDAILPYFPYYYRRPLHQNDVSSATSLPRSTLTMTASNILASAFLYLVFGC</sequence>
<organism evidence="3 4">
    <name type="scientific">Dovyalis caffra</name>
    <dbReference type="NCBI Taxonomy" id="77055"/>
    <lineage>
        <taxon>Eukaryota</taxon>
        <taxon>Viridiplantae</taxon>
        <taxon>Streptophyta</taxon>
        <taxon>Embryophyta</taxon>
        <taxon>Tracheophyta</taxon>
        <taxon>Spermatophyta</taxon>
        <taxon>Magnoliopsida</taxon>
        <taxon>eudicotyledons</taxon>
        <taxon>Gunneridae</taxon>
        <taxon>Pentapetalae</taxon>
        <taxon>rosids</taxon>
        <taxon>fabids</taxon>
        <taxon>Malpighiales</taxon>
        <taxon>Salicaceae</taxon>
        <taxon>Flacourtieae</taxon>
        <taxon>Dovyalis</taxon>
    </lineage>
</organism>
<proteinExistence type="predicted"/>
<dbReference type="EMBL" id="CAWUPB010000851">
    <property type="protein sequence ID" value="CAK7326727.1"/>
    <property type="molecule type" value="Genomic_DNA"/>
</dbReference>
<dbReference type="Proteomes" id="UP001314170">
    <property type="component" value="Unassembled WGS sequence"/>
</dbReference>
<name>A0AAV1QY78_9ROSI</name>